<dbReference type="SUPFAM" id="SSF160950">
    <property type="entry name" value="YacF-like"/>
    <property type="match status" value="1"/>
</dbReference>
<comment type="function">
    <text evidence="5">Cell division factor that enhances FtsZ-ring assembly. Directly interacts with FtsZ and promotes bundling of FtsZ protofilaments, with a reduction in FtsZ GTPase activity.</text>
</comment>
<dbReference type="GO" id="GO:0005737">
    <property type="term" value="C:cytoplasm"/>
    <property type="evidence" value="ECO:0007669"/>
    <property type="project" value="UniProtKB-SubCell"/>
</dbReference>
<evidence type="ECO:0000256" key="6">
    <source>
        <dbReference type="SAM" id="Coils"/>
    </source>
</evidence>
<dbReference type="eggNOG" id="COG4582">
    <property type="taxonomic scope" value="Bacteria"/>
</dbReference>
<accession>D5C3F6</accession>
<gene>
    <name evidence="5" type="primary">zapD</name>
    <name evidence="7" type="ordered locus">Nhal_3851</name>
</gene>
<comment type="subunit">
    <text evidence="5">Interacts with FtsZ.</text>
</comment>
<dbReference type="GO" id="GO:0000917">
    <property type="term" value="P:division septum assembly"/>
    <property type="evidence" value="ECO:0007669"/>
    <property type="project" value="UniProtKB-KW"/>
</dbReference>
<keyword evidence="4 5" id="KW-0131">Cell cycle</keyword>
<dbReference type="AlphaFoldDB" id="D5C3F6"/>
<keyword evidence="8" id="KW-1185">Reference proteome</keyword>
<dbReference type="InterPro" id="IPR036268">
    <property type="entry name" value="ZapD_sf"/>
</dbReference>
<evidence type="ECO:0000256" key="3">
    <source>
        <dbReference type="ARBA" id="ARBA00023210"/>
    </source>
</evidence>
<evidence type="ECO:0000313" key="8">
    <source>
        <dbReference type="Proteomes" id="UP000001844"/>
    </source>
</evidence>
<dbReference type="GO" id="GO:0032153">
    <property type="term" value="C:cell division site"/>
    <property type="evidence" value="ECO:0007669"/>
    <property type="project" value="TreeGrafter"/>
</dbReference>
<dbReference type="PANTHER" id="PTHR39455">
    <property type="entry name" value="CELL DIVISION PROTEIN ZAPD"/>
    <property type="match status" value="1"/>
</dbReference>
<protein>
    <recommendedName>
        <fullName evidence="5">Cell division protein ZapD</fullName>
    </recommendedName>
    <alternativeName>
        <fullName evidence="5">Z ring-associated protein D</fullName>
    </alternativeName>
</protein>
<feature type="coiled-coil region" evidence="6">
    <location>
        <begin position="60"/>
        <end position="112"/>
    </location>
</feature>
<keyword evidence="1 5" id="KW-0963">Cytoplasm</keyword>
<dbReference type="PANTHER" id="PTHR39455:SF1">
    <property type="entry name" value="CELL DIVISION PROTEIN ZAPD"/>
    <property type="match status" value="1"/>
</dbReference>
<keyword evidence="3 5" id="KW-0717">Septation</keyword>
<proteinExistence type="inferred from homology"/>
<comment type="subcellular location">
    <subcellularLocation>
        <location evidence="5">Cytoplasm</location>
    </subcellularLocation>
    <text evidence="5">Localizes to mid-cell in an FtsZ-dependent manner.</text>
</comment>
<dbReference type="InterPro" id="IPR027462">
    <property type="entry name" value="ZapD_C"/>
</dbReference>
<dbReference type="EMBL" id="CP001798">
    <property type="protein sequence ID" value="ADE16863.1"/>
    <property type="molecule type" value="Genomic_DNA"/>
</dbReference>
<keyword evidence="6" id="KW-0175">Coiled coil</keyword>
<dbReference type="KEGG" id="nhl:Nhal_3851"/>
<keyword evidence="2 5" id="KW-0132">Cell division</keyword>
<dbReference type="Pfam" id="PF07072">
    <property type="entry name" value="ZapD"/>
    <property type="match status" value="1"/>
</dbReference>
<evidence type="ECO:0000256" key="5">
    <source>
        <dbReference type="HAMAP-Rule" id="MF_01092"/>
    </source>
</evidence>
<dbReference type="RefSeq" id="WP_013034712.1">
    <property type="nucleotide sequence ID" value="NC_013960.1"/>
</dbReference>
<evidence type="ECO:0000256" key="2">
    <source>
        <dbReference type="ARBA" id="ARBA00022618"/>
    </source>
</evidence>
<dbReference type="NCBIfam" id="NF003656">
    <property type="entry name" value="PRK05287.1-4"/>
    <property type="match status" value="1"/>
</dbReference>
<evidence type="ECO:0000313" key="7">
    <source>
        <dbReference type="EMBL" id="ADE16863.1"/>
    </source>
</evidence>
<evidence type="ECO:0000256" key="4">
    <source>
        <dbReference type="ARBA" id="ARBA00023306"/>
    </source>
</evidence>
<dbReference type="InterPro" id="IPR009777">
    <property type="entry name" value="ZapD"/>
</dbReference>
<name>D5C3F6_NITHN</name>
<organism evidence="7 8">
    <name type="scientific">Nitrosococcus halophilus (strain Nc4)</name>
    <dbReference type="NCBI Taxonomy" id="472759"/>
    <lineage>
        <taxon>Bacteria</taxon>
        <taxon>Pseudomonadati</taxon>
        <taxon>Pseudomonadota</taxon>
        <taxon>Gammaproteobacteria</taxon>
        <taxon>Chromatiales</taxon>
        <taxon>Chromatiaceae</taxon>
        <taxon>Nitrosococcus</taxon>
    </lineage>
</organism>
<dbReference type="OrthoDB" id="5294622at2"/>
<sequence>MLNKNFYEQPLNERIRTLLRLEFLFRQVQHYLPGESEWDSQVALTGLFELLTIFGRSDLKTEAIKELERLQTNLSRLQKSPHVDQERLDELLQQIESLADTLRANNMQLGQQLKDSEFLHSIRQRSTIPGGTCDFDLPSYHYWRRLPVEQRVSDLENWFQDFDPIRNATELILQLIRSSAPPTPHVAKGGLYQQNLDTHTPYQMVRVLLPPDSDCFPEISGGKHRFSIRFMVFSLDKQTQPVEEDISFELCCCAI</sequence>
<dbReference type="STRING" id="472759.Nhal_3851"/>
<dbReference type="Proteomes" id="UP000001844">
    <property type="component" value="Chromosome"/>
</dbReference>
<dbReference type="Gene3D" id="1.10.3900.10">
    <property type="entry name" value="YacF-like"/>
    <property type="match status" value="1"/>
</dbReference>
<dbReference type="HOGENOM" id="CLU_076303_0_1_6"/>
<dbReference type="GO" id="GO:0043093">
    <property type="term" value="P:FtsZ-dependent cytokinesis"/>
    <property type="evidence" value="ECO:0007669"/>
    <property type="project" value="UniProtKB-UniRule"/>
</dbReference>
<evidence type="ECO:0000256" key="1">
    <source>
        <dbReference type="ARBA" id="ARBA00022490"/>
    </source>
</evidence>
<reference evidence="8" key="1">
    <citation type="submission" date="2010-04" db="EMBL/GenBank/DDBJ databases">
        <title>Complete genome sequence of Nitrosococcus halophilus Nc4, a salt-adapted, aerobic obligate ammonia-oxidizing sulfur purple bacterium.</title>
        <authorList>
            <consortium name="US DOE Joint Genome Institute"/>
            <person name="Campbell M.A."/>
            <person name="Malfatti S.A."/>
            <person name="Chain P.S.G."/>
            <person name="Heidelberg J.F."/>
            <person name="Ward B.B."/>
            <person name="Klotz M.G."/>
        </authorList>
    </citation>
    <scope>NUCLEOTIDE SEQUENCE [LARGE SCALE GENOMIC DNA]</scope>
    <source>
        <strain evidence="8">Nc4</strain>
    </source>
</reference>
<dbReference type="HAMAP" id="MF_01092">
    <property type="entry name" value="ZapD"/>
    <property type="match status" value="1"/>
</dbReference>
<dbReference type="Gene3D" id="2.60.440.10">
    <property type="entry name" value="YacF-like domains"/>
    <property type="match status" value="1"/>
</dbReference>
<comment type="similarity">
    <text evidence="5">Belongs to the ZapD family.</text>
</comment>